<comment type="caution">
    <text evidence="3">The sequence shown here is derived from an EMBL/GenBank/DDBJ whole genome shotgun (WGS) entry which is preliminary data.</text>
</comment>
<dbReference type="Proteomes" id="UP000257109">
    <property type="component" value="Unassembled WGS sequence"/>
</dbReference>
<reference evidence="3" key="1">
    <citation type="submission" date="2018-05" db="EMBL/GenBank/DDBJ databases">
        <title>Draft genome of Mucuna pruriens seed.</title>
        <authorList>
            <person name="Nnadi N.E."/>
            <person name="Vos R."/>
            <person name="Hasami M.H."/>
            <person name="Devisetty U.K."/>
            <person name="Aguiy J.C."/>
        </authorList>
    </citation>
    <scope>NUCLEOTIDE SEQUENCE [LARGE SCALE GENOMIC DNA]</scope>
    <source>
        <strain evidence="3">JCA_2017</strain>
    </source>
</reference>
<dbReference type="EMBL" id="QJKJ01007840">
    <property type="protein sequence ID" value="RDX81742.1"/>
    <property type="molecule type" value="Genomic_DNA"/>
</dbReference>
<evidence type="ECO:0000259" key="2">
    <source>
        <dbReference type="Pfam" id="PF24924"/>
    </source>
</evidence>
<evidence type="ECO:0000313" key="3">
    <source>
        <dbReference type="EMBL" id="RDX81742.1"/>
    </source>
</evidence>
<feature type="non-terminal residue" evidence="3">
    <location>
        <position position="1"/>
    </location>
</feature>
<dbReference type="Pfam" id="PF24924">
    <property type="entry name" value="DUF7745"/>
    <property type="match status" value="1"/>
</dbReference>
<dbReference type="AlphaFoldDB" id="A0A371FTY9"/>
<dbReference type="InterPro" id="IPR056647">
    <property type="entry name" value="DUF7745"/>
</dbReference>
<keyword evidence="4" id="KW-1185">Reference proteome</keyword>
<proteinExistence type="predicted"/>
<gene>
    <name evidence="3" type="ORF">CR513_37543</name>
</gene>
<feature type="compositionally biased region" description="Basic and acidic residues" evidence="1">
    <location>
        <begin position="108"/>
        <end position="119"/>
    </location>
</feature>
<feature type="region of interest" description="Disordered" evidence="1">
    <location>
        <begin position="103"/>
        <end position="132"/>
    </location>
</feature>
<feature type="domain" description="DUF7745" evidence="2">
    <location>
        <begin position="12"/>
        <end position="92"/>
    </location>
</feature>
<organism evidence="3 4">
    <name type="scientific">Mucuna pruriens</name>
    <name type="common">Velvet bean</name>
    <name type="synonym">Dolichos pruriens</name>
    <dbReference type="NCBI Taxonomy" id="157652"/>
    <lineage>
        <taxon>Eukaryota</taxon>
        <taxon>Viridiplantae</taxon>
        <taxon>Streptophyta</taxon>
        <taxon>Embryophyta</taxon>
        <taxon>Tracheophyta</taxon>
        <taxon>Spermatophyta</taxon>
        <taxon>Magnoliopsida</taxon>
        <taxon>eudicotyledons</taxon>
        <taxon>Gunneridae</taxon>
        <taxon>Pentapetalae</taxon>
        <taxon>rosids</taxon>
        <taxon>fabids</taxon>
        <taxon>Fabales</taxon>
        <taxon>Fabaceae</taxon>
        <taxon>Papilionoideae</taxon>
        <taxon>50 kb inversion clade</taxon>
        <taxon>NPAAA clade</taxon>
        <taxon>indigoferoid/millettioid clade</taxon>
        <taxon>Phaseoleae</taxon>
        <taxon>Mucuna</taxon>
    </lineage>
</organism>
<protein>
    <recommendedName>
        <fullName evidence="2">DUF7745 domain-containing protein</fullName>
    </recommendedName>
</protein>
<name>A0A371FTY9_MUCPR</name>
<evidence type="ECO:0000313" key="4">
    <source>
        <dbReference type="Proteomes" id="UP000257109"/>
    </source>
</evidence>
<accession>A0A371FTY9</accession>
<sequence>MREISQYSTYGNPGLYQIQLGDPTPTSRVSHIAPPSEELLMPFMVHELGLHHIRILRRVRMAWKHISRRGRDLGPRSHGFLASYKDWLQSWVELVRLPFKDPVSAANKPERSGHPRNVEDESANELIDMKNKEKSLKRKLEEAYVEQRATWEEVDQERRVVESMAKRVKAEE</sequence>
<evidence type="ECO:0000256" key="1">
    <source>
        <dbReference type="SAM" id="MobiDB-lite"/>
    </source>
</evidence>